<dbReference type="InterPro" id="IPR000160">
    <property type="entry name" value="GGDEF_dom"/>
</dbReference>
<evidence type="ECO:0000313" key="5">
    <source>
        <dbReference type="EMBL" id="MBK1714553.1"/>
    </source>
</evidence>
<accession>A0ABS1DYK8</accession>
<dbReference type="SMART" id="SM00267">
    <property type="entry name" value="GGDEF"/>
    <property type="match status" value="1"/>
</dbReference>
<feature type="transmembrane region" description="Helical" evidence="3">
    <location>
        <begin position="150"/>
        <end position="171"/>
    </location>
</feature>
<feature type="transmembrane region" description="Helical" evidence="3">
    <location>
        <begin position="61"/>
        <end position="83"/>
    </location>
</feature>
<dbReference type="PROSITE" id="PS50887">
    <property type="entry name" value="GGDEF"/>
    <property type="match status" value="1"/>
</dbReference>
<evidence type="ECO:0000313" key="6">
    <source>
        <dbReference type="Proteomes" id="UP001041814"/>
    </source>
</evidence>
<dbReference type="CDD" id="cd01949">
    <property type="entry name" value="GGDEF"/>
    <property type="match status" value="1"/>
</dbReference>
<feature type="transmembrane region" description="Helical" evidence="3">
    <location>
        <begin position="6"/>
        <end position="27"/>
    </location>
</feature>
<dbReference type="EC" id="2.7.7.65" evidence="1"/>
<keyword evidence="3" id="KW-1133">Transmembrane helix</keyword>
<dbReference type="SUPFAM" id="SSF55073">
    <property type="entry name" value="Nucleotide cyclase"/>
    <property type="match status" value="1"/>
</dbReference>
<keyword evidence="3" id="KW-0812">Transmembrane</keyword>
<dbReference type="Pfam" id="PF00990">
    <property type="entry name" value="GGDEF"/>
    <property type="match status" value="1"/>
</dbReference>
<dbReference type="PANTHER" id="PTHR45138">
    <property type="entry name" value="REGULATORY COMPONENTS OF SENSORY TRANSDUCTION SYSTEM"/>
    <property type="match status" value="1"/>
</dbReference>
<comment type="catalytic activity">
    <reaction evidence="2">
        <text>2 GTP = 3',3'-c-di-GMP + 2 diphosphate</text>
        <dbReference type="Rhea" id="RHEA:24898"/>
        <dbReference type="ChEBI" id="CHEBI:33019"/>
        <dbReference type="ChEBI" id="CHEBI:37565"/>
        <dbReference type="ChEBI" id="CHEBI:58805"/>
        <dbReference type="EC" id="2.7.7.65"/>
    </reaction>
</comment>
<sequence length="390" mass="42230">MTLHEPTIFVLLLLGYAMLGLQLATIGRGLAGGESLRRWGWGNSLMLAGYLFLLADVAAPWAGWVVASNGLIVLGEFVFVAALQRFIDQRRPPRLLRIGGVASALSMAPLMLLPTPTRMPIQSLIAALPLLWAGWLVWRSRGRAERSLRPVGLMLVLVAVALLIRCGHALLQPQAYVDLSQPNPAQILLEITAFTALAGSGFGFVLACAERATSLLERQASRDHLTGALNRMAGGPLLERTLQRARRERRSVAYLLLDLDRFKQVNDEHGHVFGDEVLRRFVQAVHARLRASDLFVRLGGEEFALVLPDSDAAGALAVLEDLRQDCRALGLRTEAGRACPLSFSAGIALSPQGSVDADALYRAADAALYRAKRAGRDQAALAGADETIPR</sequence>
<evidence type="ECO:0000256" key="1">
    <source>
        <dbReference type="ARBA" id="ARBA00012528"/>
    </source>
</evidence>
<evidence type="ECO:0000256" key="3">
    <source>
        <dbReference type="SAM" id="Phobius"/>
    </source>
</evidence>
<dbReference type="RefSeq" id="WP_200379389.1">
    <property type="nucleotide sequence ID" value="NZ_NRRU01000071.1"/>
</dbReference>
<proteinExistence type="predicted"/>
<dbReference type="PANTHER" id="PTHR45138:SF9">
    <property type="entry name" value="DIGUANYLATE CYCLASE DGCM-RELATED"/>
    <property type="match status" value="1"/>
</dbReference>
<dbReference type="EMBL" id="NRRU01000071">
    <property type="protein sequence ID" value="MBK1714553.1"/>
    <property type="molecule type" value="Genomic_DNA"/>
</dbReference>
<dbReference type="Gene3D" id="3.30.70.270">
    <property type="match status" value="1"/>
</dbReference>
<comment type="caution">
    <text evidence="5">The sequence shown here is derived from an EMBL/GenBank/DDBJ whole genome shotgun (WGS) entry which is preliminary data.</text>
</comment>
<name>A0ABS1DYK8_RUBGE</name>
<reference evidence="5" key="2">
    <citation type="journal article" date="2020" name="Microorganisms">
        <title>Osmotic Adaptation and Compatible Solute Biosynthesis of Phototrophic Bacteria as Revealed from Genome Analyses.</title>
        <authorList>
            <person name="Imhoff J.F."/>
            <person name="Rahn T."/>
            <person name="Kunzel S."/>
            <person name="Keller A."/>
            <person name="Neulinger S.C."/>
        </authorList>
    </citation>
    <scope>NUCLEOTIDE SEQUENCE</scope>
    <source>
        <strain evidence="5">IM 151</strain>
    </source>
</reference>
<organism evidence="5 6">
    <name type="scientific">Rubrivivax gelatinosus</name>
    <name type="common">Rhodocyclus gelatinosus</name>
    <name type="synonym">Rhodopseudomonas gelatinosa</name>
    <dbReference type="NCBI Taxonomy" id="28068"/>
    <lineage>
        <taxon>Bacteria</taxon>
        <taxon>Pseudomonadati</taxon>
        <taxon>Pseudomonadota</taxon>
        <taxon>Betaproteobacteria</taxon>
        <taxon>Burkholderiales</taxon>
        <taxon>Sphaerotilaceae</taxon>
        <taxon>Rubrivivax</taxon>
    </lineage>
</organism>
<dbReference type="InterPro" id="IPR050469">
    <property type="entry name" value="Diguanylate_Cyclase"/>
</dbReference>
<feature type="transmembrane region" description="Helical" evidence="3">
    <location>
        <begin position="191"/>
        <end position="209"/>
    </location>
</feature>
<keyword evidence="3" id="KW-0472">Membrane</keyword>
<feature type="domain" description="GGDEF" evidence="4">
    <location>
        <begin position="250"/>
        <end position="384"/>
    </location>
</feature>
<dbReference type="NCBIfam" id="TIGR00254">
    <property type="entry name" value="GGDEF"/>
    <property type="match status" value="1"/>
</dbReference>
<dbReference type="InterPro" id="IPR043128">
    <property type="entry name" value="Rev_trsase/Diguanyl_cyclase"/>
</dbReference>
<reference evidence="5" key="1">
    <citation type="submission" date="2017-08" db="EMBL/GenBank/DDBJ databases">
        <authorList>
            <person name="Imhoff J.F."/>
            <person name="Rahn T."/>
            <person name="Kuenzel S."/>
            <person name="Neulinger S.C."/>
        </authorList>
    </citation>
    <scope>NUCLEOTIDE SEQUENCE</scope>
    <source>
        <strain evidence="5">IM 151</strain>
    </source>
</reference>
<evidence type="ECO:0000259" key="4">
    <source>
        <dbReference type="PROSITE" id="PS50887"/>
    </source>
</evidence>
<dbReference type="InterPro" id="IPR029787">
    <property type="entry name" value="Nucleotide_cyclase"/>
</dbReference>
<gene>
    <name evidence="5" type="ORF">CKO43_17420</name>
</gene>
<dbReference type="Proteomes" id="UP001041814">
    <property type="component" value="Unassembled WGS sequence"/>
</dbReference>
<keyword evidence="6" id="KW-1185">Reference proteome</keyword>
<protein>
    <recommendedName>
        <fullName evidence="1">diguanylate cyclase</fullName>
        <ecNumber evidence="1">2.7.7.65</ecNumber>
    </recommendedName>
</protein>
<evidence type="ECO:0000256" key="2">
    <source>
        <dbReference type="ARBA" id="ARBA00034247"/>
    </source>
</evidence>
<feature type="transmembrane region" description="Helical" evidence="3">
    <location>
        <begin position="119"/>
        <end position="138"/>
    </location>
</feature>
<feature type="transmembrane region" description="Helical" evidence="3">
    <location>
        <begin position="95"/>
        <end position="113"/>
    </location>
</feature>